<comment type="caution">
    <text evidence="1">The sequence shown here is derived from an EMBL/GenBank/DDBJ whole genome shotgun (WGS) entry which is preliminary data.</text>
</comment>
<proteinExistence type="predicted"/>
<evidence type="ECO:0000313" key="2">
    <source>
        <dbReference type="Proteomes" id="UP000094527"/>
    </source>
</evidence>
<protein>
    <submittedName>
        <fullName evidence="1">Uncharacterized protein</fullName>
    </submittedName>
</protein>
<keyword evidence="2" id="KW-1185">Reference proteome</keyword>
<dbReference type="InterPro" id="IPR008974">
    <property type="entry name" value="TRAF-like"/>
</dbReference>
<dbReference type="Gene3D" id="2.60.210.10">
    <property type="entry name" value="Apoptosis, Tumor Necrosis Factor Receptor Associated Protein 2, Chain A"/>
    <property type="match status" value="1"/>
</dbReference>
<reference evidence="1 2" key="1">
    <citation type="journal article" date="2016" name="Genome Biol. Evol.">
        <title>Gene Family Evolution Reflects Adaptation to Soil Environmental Stressors in the Genome of the Collembolan Orchesella cincta.</title>
        <authorList>
            <person name="Faddeeva-Vakhrusheva A."/>
            <person name="Derks M.F."/>
            <person name="Anvar S.Y."/>
            <person name="Agamennone V."/>
            <person name="Suring W."/>
            <person name="Smit S."/>
            <person name="van Straalen N.M."/>
            <person name="Roelofs D."/>
        </authorList>
    </citation>
    <scope>NUCLEOTIDE SEQUENCE [LARGE SCALE GENOMIC DNA]</scope>
    <source>
        <tissue evidence="1">Mixed pool</tissue>
    </source>
</reference>
<accession>A0A1D2N8K1</accession>
<gene>
    <name evidence="1" type="ORF">Ocin01_05258</name>
</gene>
<sequence>MDSSKESSQLNSTELGKIKARLAATERDIQELWKSSEILSFQQQVFNEKVRDVQTVHENDTMSAAVERMRNQMETQNLHLVVGNMTSRLQTVEKYTSPPYESKTIEFEINNWNEALAGGLKNQQVVYEIGSLLDLPSSWRTFVERSGNYISLYNSLVKSEKPVYNEFTVEILDSEGRVYSTYGPDMHLYKTNEKIGWSSMISVSALQNPANRLVANDALRFRLRTKLYPNGKAEEEVPGPSEKQLILWEISDVASKLKRDIDEDQAFVDLHISKEFVAGHYWGGNTRWKSSLLMREIHHQNYLGINMELLHVDQNWRELVASYNVTLLDAHNRIVKEFSIASNDFKAVSARHSYFMLVKDVQEVLERGDKLYIKIFFDLQARKRSFDVEFIRT</sequence>
<dbReference type="EMBL" id="LJIJ01000152">
    <property type="protein sequence ID" value="ODN01415.1"/>
    <property type="molecule type" value="Genomic_DNA"/>
</dbReference>
<dbReference type="SUPFAM" id="SSF49599">
    <property type="entry name" value="TRAF domain-like"/>
    <property type="match status" value="1"/>
</dbReference>
<organism evidence="1 2">
    <name type="scientific">Orchesella cincta</name>
    <name type="common">Springtail</name>
    <name type="synonym">Podura cincta</name>
    <dbReference type="NCBI Taxonomy" id="48709"/>
    <lineage>
        <taxon>Eukaryota</taxon>
        <taxon>Metazoa</taxon>
        <taxon>Ecdysozoa</taxon>
        <taxon>Arthropoda</taxon>
        <taxon>Hexapoda</taxon>
        <taxon>Collembola</taxon>
        <taxon>Entomobryomorpha</taxon>
        <taxon>Entomobryoidea</taxon>
        <taxon>Orchesellidae</taxon>
        <taxon>Orchesellinae</taxon>
        <taxon>Orchesella</taxon>
    </lineage>
</organism>
<evidence type="ECO:0000313" key="1">
    <source>
        <dbReference type="EMBL" id="ODN01415.1"/>
    </source>
</evidence>
<dbReference type="OrthoDB" id="10605879at2759"/>
<dbReference type="AlphaFoldDB" id="A0A1D2N8K1"/>
<dbReference type="Proteomes" id="UP000094527">
    <property type="component" value="Unassembled WGS sequence"/>
</dbReference>
<name>A0A1D2N8K1_ORCCI</name>